<keyword evidence="2" id="KW-1185">Reference proteome</keyword>
<evidence type="ECO:0000313" key="2">
    <source>
        <dbReference type="Proteomes" id="UP000532746"/>
    </source>
</evidence>
<dbReference type="RefSeq" id="WP_183401870.1">
    <property type="nucleotide sequence ID" value="NZ_JACHGG010000001.1"/>
</dbReference>
<gene>
    <name evidence="1" type="ORF">HNQ93_000775</name>
</gene>
<dbReference type="Proteomes" id="UP000532746">
    <property type="component" value="Unassembled WGS sequence"/>
</dbReference>
<sequence>MNDNTLAPQMVAAAPAVTRNMNLTVGAGVGMAQFILGQEAIRSCRPFLLNYYNSI</sequence>
<comment type="caution">
    <text evidence="1">The sequence shown here is derived from an EMBL/GenBank/DDBJ whole genome shotgun (WGS) entry which is preliminary data.</text>
</comment>
<name>A0A7W9SYZ5_9BACT</name>
<evidence type="ECO:0000313" key="1">
    <source>
        <dbReference type="EMBL" id="MBB6057945.1"/>
    </source>
</evidence>
<proteinExistence type="predicted"/>
<protein>
    <submittedName>
        <fullName evidence="1">Outer membrane scaffolding protein for murein synthesis (MipA/OmpV family)</fullName>
    </submittedName>
</protein>
<dbReference type="AlphaFoldDB" id="A0A7W9SYZ5"/>
<organism evidence="1 2">
    <name type="scientific">Hymenobacter luteus</name>
    <dbReference type="NCBI Taxonomy" id="1411122"/>
    <lineage>
        <taxon>Bacteria</taxon>
        <taxon>Pseudomonadati</taxon>
        <taxon>Bacteroidota</taxon>
        <taxon>Cytophagia</taxon>
        <taxon>Cytophagales</taxon>
        <taxon>Hymenobacteraceae</taxon>
        <taxon>Hymenobacter</taxon>
    </lineage>
</organism>
<accession>A0A7W9SYZ5</accession>
<reference evidence="1 2" key="1">
    <citation type="submission" date="2020-08" db="EMBL/GenBank/DDBJ databases">
        <title>Genomic Encyclopedia of Type Strains, Phase IV (KMG-IV): sequencing the most valuable type-strain genomes for metagenomic binning, comparative biology and taxonomic classification.</title>
        <authorList>
            <person name="Goeker M."/>
        </authorList>
    </citation>
    <scope>NUCLEOTIDE SEQUENCE [LARGE SCALE GENOMIC DNA]</scope>
    <source>
        <strain evidence="1 2">DSM 26718</strain>
    </source>
</reference>
<dbReference type="EMBL" id="JACHGG010000001">
    <property type="protein sequence ID" value="MBB6057945.1"/>
    <property type="molecule type" value="Genomic_DNA"/>
</dbReference>